<evidence type="ECO:0000313" key="2">
    <source>
        <dbReference type="Proteomes" id="UP001213000"/>
    </source>
</evidence>
<sequence>MAPGNEDYPLLAPPFVNMRVLQDDGDRLNDRLVRVVCTLEHCDLTIATVKTTDGQELRVFLPTAFSDAGGGKLKHIEFSGRTTYYVLEGIAKFHGWALLLTKQPRSVPDDDIIKIIDTAAAMTSALGWVDVKGFVPPDPRLTLDYDGINKPWIYQLLEDSVEVRPDIIA</sequence>
<dbReference type="AlphaFoldDB" id="A0AAD5YTY8"/>
<organism evidence="1 2">
    <name type="scientific">Leucocoprinus birnbaumii</name>
    <dbReference type="NCBI Taxonomy" id="56174"/>
    <lineage>
        <taxon>Eukaryota</taxon>
        <taxon>Fungi</taxon>
        <taxon>Dikarya</taxon>
        <taxon>Basidiomycota</taxon>
        <taxon>Agaricomycotina</taxon>
        <taxon>Agaricomycetes</taxon>
        <taxon>Agaricomycetidae</taxon>
        <taxon>Agaricales</taxon>
        <taxon>Agaricineae</taxon>
        <taxon>Agaricaceae</taxon>
        <taxon>Leucocoprinus</taxon>
    </lineage>
</organism>
<protein>
    <submittedName>
        <fullName evidence="1">Uncharacterized protein</fullName>
    </submittedName>
</protein>
<reference evidence="1" key="1">
    <citation type="submission" date="2022-07" db="EMBL/GenBank/DDBJ databases">
        <title>Genome Sequence of Leucocoprinus birnbaumii.</title>
        <authorList>
            <person name="Buettner E."/>
        </authorList>
    </citation>
    <scope>NUCLEOTIDE SEQUENCE</scope>
    <source>
        <strain evidence="1">VT141</strain>
    </source>
</reference>
<keyword evidence="2" id="KW-1185">Reference proteome</keyword>
<name>A0AAD5YTY8_9AGAR</name>
<dbReference type="EMBL" id="JANIEX010000647">
    <property type="protein sequence ID" value="KAJ3564609.1"/>
    <property type="molecule type" value="Genomic_DNA"/>
</dbReference>
<gene>
    <name evidence="1" type="ORF">NP233_g8182</name>
</gene>
<accession>A0AAD5YTY8</accession>
<dbReference type="Proteomes" id="UP001213000">
    <property type="component" value="Unassembled WGS sequence"/>
</dbReference>
<evidence type="ECO:0000313" key="1">
    <source>
        <dbReference type="EMBL" id="KAJ3564609.1"/>
    </source>
</evidence>
<comment type="caution">
    <text evidence="1">The sequence shown here is derived from an EMBL/GenBank/DDBJ whole genome shotgun (WGS) entry which is preliminary data.</text>
</comment>
<proteinExistence type="predicted"/>